<feature type="transmembrane region" description="Helical" evidence="1">
    <location>
        <begin position="212"/>
        <end position="233"/>
    </location>
</feature>
<organism evidence="2 3">
    <name type="scientific">Dillenia turbinata</name>
    <dbReference type="NCBI Taxonomy" id="194707"/>
    <lineage>
        <taxon>Eukaryota</taxon>
        <taxon>Viridiplantae</taxon>
        <taxon>Streptophyta</taxon>
        <taxon>Embryophyta</taxon>
        <taxon>Tracheophyta</taxon>
        <taxon>Spermatophyta</taxon>
        <taxon>Magnoliopsida</taxon>
        <taxon>eudicotyledons</taxon>
        <taxon>Gunneridae</taxon>
        <taxon>Pentapetalae</taxon>
        <taxon>Dilleniales</taxon>
        <taxon>Dilleniaceae</taxon>
        <taxon>Dillenia</taxon>
    </lineage>
</organism>
<sequence>MSGDHYSALVLNKTIAVNGWRLTITIHPTKGNTVIINAIEIFEVIAAESKTLPVEGTSTSLLMKTLQTLKSALQLPLRFGWNGDPSVPQQHPWSGVDCHFDSVNNNWVIVGLNLSGNAIRGPIPSSLGSITSLWIPDLSYNSFNGSIPESLGQLTSLQILNLNGNALSGRHPAALGGSLLHGASFNFTDNAGLCGIPGLPTCAPHLSIGAEIGVAFGVCVAILLMVICAKCWWTRRQNILRARRIAGMDFSKAS</sequence>
<dbReference type="Proteomes" id="UP001370490">
    <property type="component" value="Unassembled WGS sequence"/>
</dbReference>
<evidence type="ECO:0000313" key="3">
    <source>
        <dbReference type="Proteomes" id="UP001370490"/>
    </source>
</evidence>
<gene>
    <name evidence="2" type="ORF">RJ641_018348</name>
</gene>
<comment type="caution">
    <text evidence="2">The sequence shown here is derived from an EMBL/GenBank/DDBJ whole genome shotgun (WGS) entry which is preliminary data.</text>
</comment>
<dbReference type="SUPFAM" id="SSF52058">
    <property type="entry name" value="L domain-like"/>
    <property type="match status" value="1"/>
</dbReference>
<dbReference type="InterPro" id="IPR001611">
    <property type="entry name" value="Leu-rich_rpt"/>
</dbReference>
<keyword evidence="3" id="KW-1185">Reference proteome</keyword>
<accession>A0AAN8YYI1</accession>
<protein>
    <submittedName>
        <fullName evidence="2">Uncharacterized protein</fullName>
    </submittedName>
</protein>
<name>A0AAN8YYI1_9MAGN</name>
<keyword evidence="1" id="KW-1133">Transmembrane helix</keyword>
<reference evidence="2 3" key="1">
    <citation type="submission" date="2023-12" db="EMBL/GenBank/DDBJ databases">
        <title>A high-quality genome assembly for Dillenia turbinata (Dilleniales).</title>
        <authorList>
            <person name="Chanderbali A."/>
        </authorList>
    </citation>
    <scope>NUCLEOTIDE SEQUENCE [LARGE SCALE GENOMIC DNA]</scope>
    <source>
        <strain evidence="2">LSX21</strain>
        <tissue evidence="2">Leaf</tissue>
    </source>
</reference>
<keyword evidence="1" id="KW-0812">Transmembrane</keyword>
<dbReference type="PANTHER" id="PTHR45631:SF181">
    <property type="entry name" value="RECEPTOR-LIKE PROTEIN 4"/>
    <property type="match status" value="1"/>
</dbReference>
<evidence type="ECO:0000256" key="1">
    <source>
        <dbReference type="SAM" id="Phobius"/>
    </source>
</evidence>
<dbReference type="Pfam" id="PF00560">
    <property type="entry name" value="LRR_1"/>
    <property type="match status" value="3"/>
</dbReference>
<dbReference type="InterPro" id="IPR032675">
    <property type="entry name" value="LRR_dom_sf"/>
</dbReference>
<dbReference type="PANTHER" id="PTHR45631">
    <property type="entry name" value="OS07G0107800 PROTEIN-RELATED"/>
    <property type="match status" value="1"/>
</dbReference>
<dbReference type="EMBL" id="JBAMMX010000023">
    <property type="protein sequence ID" value="KAK6917597.1"/>
    <property type="molecule type" value="Genomic_DNA"/>
</dbReference>
<proteinExistence type="predicted"/>
<keyword evidence="1" id="KW-0472">Membrane</keyword>
<dbReference type="Gene3D" id="3.80.10.10">
    <property type="entry name" value="Ribonuclease Inhibitor"/>
    <property type="match status" value="1"/>
</dbReference>
<evidence type="ECO:0000313" key="2">
    <source>
        <dbReference type="EMBL" id="KAK6917597.1"/>
    </source>
</evidence>
<dbReference type="AlphaFoldDB" id="A0AAN8YYI1"/>